<dbReference type="Gene3D" id="3.30.420.10">
    <property type="entry name" value="Ribonuclease H-like superfamily/Ribonuclease H"/>
    <property type="match status" value="1"/>
</dbReference>
<comment type="caution">
    <text evidence="2">The sequence shown here is derived from an EMBL/GenBank/DDBJ whole genome shotgun (WGS) entry which is preliminary data.</text>
</comment>
<reference evidence="2" key="2">
    <citation type="journal article" date="2021" name="PeerJ">
        <title>Extensive microbial diversity within the chicken gut microbiome revealed by metagenomics and culture.</title>
        <authorList>
            <person name="Gilroy R."/>
            <person name="Ravi A."/>
            <person name="Getino M."/>
            <person name="Pursley I."/>
            <person name="Horton D.L."/>
            <person name="Alikhan N.F."/>
            <person name="Baker D."/>
            <person name="Gharbi K."/>
            <person name="Hall N."/>
            <person name="Watson M."/>
            <person name="Adriaenssens E.M."/>
            <person name="Foster-Nyarko E."/>
            <person name="Jarju S."/>
            <person name="Secka A."/>
            <person name="Antonio M."/>
            <person name="Oren A."/>
            <person name="Chaudhuri R.R."/>
            <person name="La Ragione R."/>
            <person name="Hildebrand F."/>
            <person name="Pallen M.J."/>
        </authorList>
    </citation>
    <scope>NUCLEOTIDE SEQUENCE</scope>
    <source>
        <strain evidence="2">CHK152-2994</strain>
    </source>
</reference>
<dbReference type="InterPro" id="IPR013520">
    <property type="entry name" value="Ribonucl_H"/>
</dbReference>
<keyword evidence="2" id="KW-0540">Nuclease</keyword>
<dbReference type="GO" id="GO:0005829">
    <property type="term" value="C:cytosol"/>
    <property type="evidence" value="ECO:0007669"/>
    <property type="project" value="TreeGrafter"/>
</dbReference>
<accession>A0A9D1FUY1</accession>
<gene>
    <name evidence="2" type="ORF">IAD41_02230</name>
</gene>
<dbReference type="InterPro" id="IPR036397">
    <property type="entry name" value="RNaseH_sf"/>
</dbReference>
<dbReference type="InterPro" id="IPR006054">
    <property type="entry name" value="DnaQ"/>
</dbReference>
<dbReference type="PANTHER" id="PTHR30231">
    <property type="entry name" value="DNA POLYMERASE III SUBUNIT EPSILON"/>
    <property type="match status" value="1"/>
</dbReference>
<dbReference type="SUPFAM" id="SSF53098">
    <property type="entry name" value="Ribonuclease H-like"/>
    <property type="match status" value="1"/>
</dbReference>
<dbReference type="EMBL" id="DVJO01000050">
    <property type="protein sequence ID" value="HIS82410.1"/>
    <property type="molecule type" value="Genomic_DNA"/>
</dbReference>
<feature type="domain" description="Exonuclease" evidence="1">
    <location>
        <begin position="16"/>
        <end position="178"/>
    </location>
</feature>
<dbReference type="GO" id="GO:0003677">
    <property type="term" value="F:DNA binding"/>
    <property type="evidence" value="ECO:0007669"/>
    <property type="project" value="InterPro"/>
</dbReference>
<dbReference type="GO" id="GO:0003887">
    <property type="term" value="F:DNA-directed DNA polymerase activity"/>
    <property type="evidence" value="ECO:0007669"/>
    <property type="project" value="InterPro"/>
</dbReference>
<evidence type="ECO:0000313" key="2">
    <source>
        <dbReference type="EMBL" id="HIS82410.1"/>
    </source>
</evidence>
<dbReference type="Pfam" id="PF00929">
    <property type="entry name" value="RNase_T"/>
    <property type="match status" value="1"/>
</dbReference>
<evidence type="ECO:0000313" key="3">
    <source>
        <dbReference type="Proteomes" id="UP000824139"/>
    </source>
</evidence>
<dbReference type="Proteomes" id="UP000824139">
    <property type="component" value="Unassembled WGS sequence"/>
</dbReference>
<keyword evidence="2" id="KW-0378">Hydrolase</keyword>
<dbReference type="InterPro" id="IPR012337">
    <property type="entry name" value="RNaseH-like_sf"/>
</dbReference>
<dbReference type="FunFam" id="3.30.420.10:FF:000045">
    <property type="entry name" value="3'-5' exonuclease DinG"/>
    <property type="match status" value="1"/>
</dbReference>
<reference evidence="2" key="1">
    <citation type="submission" date="2020-10" db="EMBL/GenBank/DDBJ databases">
        <authorList>
            <person name="Gilroy R."/>
        </authorList>
    </citation>
    <scope>NUCLEOTIDE SEQUENCE</scope>
    <source>
        <strain evidence="2">CHK152-2994</strain>
    </source>
</reference>
<dbReference type="NCBIfam" id="TIGR00573">
    <property type="entry name" value="dnaq"/>
    <property type="match status" value="1"/>
</dbReference>
<keyword evidence="2" id="KW-0269">Exonuclease</keyword>
<dbReference type="PANTHER" id="PTHR30231:SF41">
    <property type="entry name" value="DNA POLYMERASE III SUBUNIT EPSILON"/>
    <property type="match status" value="1"/>
</dbReference>
<evidence type="ECO:0000259" key="1">
    <source>
        <dbReference type="SMART" id="SM00479"/>
    </source>
</evidence>
<name>A0A9D1FUY1_9BACT</name>
<dbReference type="SMART" id="SM00479">
    <property type="entry name" value="EXOIII"/>
    <property type="match status" value="1"/>
</dbReference>
<dbReference type="GO" id="GO:0045004">
    <property type="term" value="P:DNA replication proofreading"/>
    <property type="evidence" value="ECO:0007669"/>
    <property type="project" value="TreeGrafter"/>
</dbReference>
<protein>
    <submittedName>
        <fullName evidence="2">3'-5' exonuclease</fullName>
    </submittedName>
</protein>
<dbReference type="AlphaFoldDB" id="A0A9D1FUY1"/>
<proteinExistence type="predicted"/>
<organism evidence="2 3">
    <name type="scientific">Candidatus Scatenecus faecavium</name>
    <dbReference type="NCBI Taxonomy" id="2840915"/>
    <lineage>
        <taxon>Bacteria</taxon>
        <taxon>Candidatus Scatenecus</taxon>
    </lineage>
</organism>
<sequence length="181" mass="21042">MDENLLSIDKVDFIEDFTVIDIETTGLSCEKNEIIELSAIRVRNGIITDKFSSLVKPNGHINSFIKNLTGISNEMVENAPDITSVLPEFMEFISQDVLLGHNISFDLRFIRHNLFKHFKKEFFNQKLDTMRLSRKYMTHLPSHRLKTVAEYFNVSTKGHHRALNDCLITYEIYKNIKQICS</sequence>
<dbReference type="CDD" id="cd06127">
    <property type="entry name" value="DEDDh"/>
    <property type="match status" value="1"/>
</dbReference>
<dbReference type="GO" id="GO:0008408">
    <property type="term" value="F:3'-5' exonuclease activity"/>
    <property type="evidence" value="ECO:0007669"/>
    <property type="project" value="TreeGrafter"/>
</dbReference>